<dbReference type="PROSITE" id="PS50011">
    <property type="entry name" value="PROTEIN_KINASE_DOM"/>
    <property type="match status" value="1"/>
</dbReference>
<dbReference type="CDD" id="cd00180">
    <property type="entry name" value="PKc"/>
    <property type="match status" value="1"/>
</dbReference>
<dbReference type="EC" id="2.7.11.1" evidence="3"/>
<dbReference type="InterPro" id="IPR011009">
    <property type="entry name" value="Kinase-like_dom_sf"/>
</dbReference>
<keyword evidence="3" id="KW-0418">Kinase</keyword>
<gene>
    <name evidence="3" type="primary">prkC</name>
    <name evidence="3" type="ORF">PCAR9_B0210</name>
</gene>
<dbReference type="Gene3D" id="1.10.510.10">
    <property type="entry name" value="Transferase(Phosphotransferase) domain 1"/>
    <property type="match status" value="1"/>
</dbReference>
<dbReference type="InterPro" id="IPR008266">
    <property type="entry name" value="Tyr_kinase_AS"/>
</dbReference>
<keyword evidence="1" id="KW-0547">Nucleotide-binding</keyword>
<accession>A0A2K4XED8</accession>
<evidence type="ECO:0000313" key="3">
    <source>
        <dbReference type="EMBL" id="SOU42690.1"/>
    </source>
</evidence>
<reference evidence="3 4" key="1">
    <citation type="submission" date="2017-11" db="EMBL/GenBank/DDBJ databases">
        <authorList>
            <person name="Han C.G."/>
        </authorList>
    </citation>
    <scope>NUCLEOTIDE SEQUENCE [LARGE SCALE GENOMIC DNA]</scope>
    <source>
        <strain evidence="4">ATCC 43555</strain>
    </source>
</reference>
<keyword evidence="1" id="KW-0067">ATP-binding</keyword>
<dbReference type="PROSITE" id="PS00107">
    <property type="entry name" value="PROTEIN_KINASE_ATP"/>
    <property type="match status" value="1"/>
</dbReference>
<dbReference type="SUPFAM" id="SSF56112">
    <property type="entry name" value="Protein kinase-like (PK-like)"/>
    <property type="match status" value="1"/>
</dbReference>
<dbReference type="PROSITE" id="PS00109">
    <property type="entry name" value="PROTEIN_KINASE_TYR"/>
    <property type="match status" value="1"/>
</dbReference>
<evidence type="ECO:0000256" key="1">
    <source>
        <dbReference type="PROSITE-ProRule" id="PRU10141"/>
    </source>
</evidence>
<dbReference type="EMBL" id="LT965929">
    <property type="protein sequence ID" value="SOU42690.1"/>
    <property type="molecule type" value="Genomic_DNA"/>
</dbReference>
<dbReference type="InterPro" id="IPR000719">
    <property type="entry name" value="Prot_kinase_dom"/>
</dbReference>
<dbReference type="Proteomes" id="UP000238288">
    <property type="component" value="Chromosome PCAR9b"/>
</dbReference>
<dbReference type="PANTHER" id="PTHR44167:SF24">
    <property type="entry name" value="SERINE_THREONINE-PROTEIN KINASE CHK2"/>
    <property type="match status" value="1"/>
</dbReference>
<dbReference type="AlphaFoldDB" id="A0A2K4XED8"/>
<evidence type="ECO:0000259" key="2">
    <source>
        <dbReference type="PROSITE" id="PS50011"/>
    </source>
</evidence>
<feature type="domain" description="Protein kinase" evidence="2">
    <location>
        <begin position="160"/>
        <end position="397"/>
    </location>
</feature>
<name>A0A2K4XED8_PSEVC</name>
<keyword evidence="3" id="KW-0808">Transferase</keyword>
<dbReference type="GO" id="GO:0005524">
    <property type="term" value="F:ATP binding"/>
    <property type="evidence" value="ECO:0007669"/>
    <property type="project" value="UniProtKB-UniRule"/>
</dbReference>
<sequence>MVQLETGFIILMNADNAIESHYRKLIDILNNEFEDLYESINNDKLRILFSTLHSSVTSLFDSMNNRLPTDEDTAHFWADQSRELIRSIETIEALERSLKNSEYAFYIEEYHRDRLTFCKSFLSKSGGSAIPPYTEKVEIYYTIPIFFPQSSVKIENKNKTADLKALGSGSYANVYKYFDSFYNKNFALKRAKKDLNAKEIERFKREYEQMSMLSSPYVLEVYGYNEKNNEYIMEFMDNSLDKYMLKNNSKLSFQDRVKLGLQILRAFSYIHSRNILHRDISPKNILLKEYDDVAVVKIADFGLVKIVDSELTSENTDFKGYYNDPSLVTEGFDSYSILHETYALTRILYYVLTGKSKTEKSPENVRAFIDIGLSSDKSIRFKDVDELRIAFQAIASM</sequence>
<dbReference type="GeneID" id="93665400"/>
<dbReference type="InterPro" id="IPR017441">
    <property type="entry name" value="Protein_kinase_ATP_BS"/>
</dbReference>
<dbReference type="RefSeq" id="WP_197709270.1">
    <property type="nucleotide sequence ID" value="NZ_AQGW01000025.1"/>
</dbReference>
<protein>
    <submittedName>
        <fullName evidence="3">Serine/threonine-protein kinase PrkC</fullName>
        <ecNumber evidence="3">2.7.11.1</ecNumber>
    </submittedName>
</protein>
<organism evidence="3 4">
    <name type="scientific">Pseudoalteromonas carrageenovora IAM 12662</name>
    <dbReference type="NCBI Taxonomy" id="1314868"/>
    <lineage>
        <taxon>Bacteria</taxon>
        <taxon>Pseudomonadati</taxon>
        <taxon>Pseudomonadota</taxon>
        <taxon>Gammaproteobacteria</taxon>
        <taxon>Alteromonadales</taxon>
        <taxon>Pseudoalteromonadaceae</taxon>
        <taxon>Pseudoalteromonas</taxon>
    </lineage>
</organism>
<dbReference type="Pfam" id="PF00069">
    <property type="entry name" value="Pkinase"/>
    <property type="match status" value="1"/>
</dbReference>
<proteinExistence type="predicted"/>
<dbReference type="PANTHER" id="PTHR44167">
    <property type="entry name" value="OVARIAN-SPECIFIC SERINE/THREONINE-PROTEIN KINASE LOK-RELATED"/>
    <property type="match status" value="1"/>
</dbReference>
<feature type="binding site" evidence="1">
    <location>
        <position position="193"/>
    </location>
    <ligand>
        <name>ATP</name>
        <dbReference type="ChEBI" id="CHEBI:30616"/>
    </ligand>
</feature>
<dbReference type="GO" id="GO:0004674">
    <property type="term" value="F:protein serine/threonine kinase activity"/>
    <property type="evidence" value="ECO:0007669"/>
    <property type="project" value="UniProtKB-EC"/>
</dbReference>
<evidence type="ECO:0000313" key="4">
    <source>
        <dbReference type="Proteomes" id="UP000238288"/>
    </source>
</evidence>